<protein>
    <submittedName>
        <fullName evidence="2">Uncharacterized protein</fullName>
    </submittedName>
</protein>
<sequence>MDLPPLSFHASLEEERDQEEEPEEIKAVLKAVSPAYNQYLDVFFKVKEEKLPPYCTCDHQIKLEILLPPVGVIHSLSKHESERLWAYISENVDKGFIRPSSSSTGAPFFLLRKRMVEFFLCVDYHKLNSITRKNRYSVPPMNQLLTIFNSSTIVSKIGLCGAYNLLRIKDGDERLIAFGTKYGSYEYLAGPMLLLDSRIL</sequence>
<organism evidence="2 3">
    <name type="scientific">Austropuccinia psidii MF-1</name>
    <dbReference type="NCBI Taxonomy" id="1389203"/>
    <lineage>
        <taxon>Eukaryota</taxon>
        <taxon>Fungi</taxon>
        <taxon>Dikarya</taxon>
        <taxon>Basidiomycota</taxon>
        <taxon>Pucciniomycotina</taxon>
        <taxon>Pucciniomycetes</taxon>
        <taxon>Pucciniales</taxon>
        <taxon>Sphaerophragmiaceae</taxon>
        <taxon>Austropuccinia</taxon>
    </lineage>
</organism>
<dbReference type="InterPro" id="IPR053134">
    <property type="entry name" value="RNA-dir_DNA_polymerase"/>
</dbReference>
<evidence type="ECO:0000313" key="3">
    <source>
        <dbReference type="Proteomes" id="UP000765509"/>
    </source>
</evidence>
<proteinExistence type="predicted"/>
<dbReference type="EMBL" id="AVOT02009551">
    <property type="protein sequence ID" value="MBW0488330.1"/>
    <property type="molecule type" value="Genomic_DNA"/>
</dbReference>
<dbReference type="PANTHER" id="PTHR24559:SF440">
    <property type="entry name" value="RIBONUCLEASE H"/>
    <property type="match status" value="1"/>
</dbReference>
<dbReference type="InterPro" id="IPR043502">
    <property type="entry name" value="DNA/RNA_pol_sf"/>
</dbReference>
<dbReference type="Gene3D" id="3.30.70.270">
    <property type="match status" value="1"/>
</dbReference>
<evidence type="ECO:0000256" key="1">
    <source>
        <dbReference type="SAM" id="MobiDB-lite"/>
    </source>
</evidence>
<name>A0A9Q3CSI9_9BASI</name>
<dbReference type="PANTHER" id="PTHR24559">
    <property type="entry name" value="TRANSPOSON TY3-I GAG-POL POLYPROTEIN"/>
    <property type="match status" value="1"/>
</dbReference>
<accession>A0A9Q3CSI9</accession>
<dbReference type="Proteomes" id="UP000765509">
    <property type="component" value="Unassembled WGS sequence"/>
</dbReference>
<reference evidence="2" key="1">
    <citation type="submission" date="2021-03" db="EMBL/GenBank/DDBJ databases">
        <title>Draft genome sequence of rust myrtle Austropuccinia psidii MF-1, a brazilian biotype.</title>
        <authorList>
            <person name="Quecine M.C."/>
            <person name="Pachon D.M.R."/>
            <person name="Bonatelli M.L."/>
            <person name="Correr F.H."/>
            <person name="Franceschini L.M."/>
            <person name="Leite T.F."/>
            <person name="Margarido G.R.A."/>
            <person name="Almeida C.A."/>
            <person name="Ferrarezi J.A."/>
            <person name="Labate C.A."/>
        </authorList>
    </citation>
    <scope>NUCLEOTIDE SEQUENCE</scope>
    <source>
        <strain evidence="2">MF-1</strain>
    </source>
</reference>
<dbReference type="InterPro" id="IPR043128">
    <property type="entry name" value="Rev_trsase/Diguanyl_cyclase"/>
</dbReference>
<keyword evidence="3" id="KW-1185">Reference proteome</keyword>
<comment type="caution">
    <text evidence="2">The sequence shown here is derived from an EMBL/GenBank/DDBJ whole genome shotgun (WGS) entry which is preliminary data.</text>
</comment>
<evidence type="ECO:0000313" key="2">
    <source>
        <dbReference type="EMBL" id="MBW0488330.1"/>
    </source>
</evidence>
<gene>
    <name evidence="2" type="ORF">O181_028045</name>
</gene>
<dbReference type="Gene3D" id="3.10.10.10">
    <property type="entry name" value="HIV Type 1 Reverse Transcriptase, subunit A, domain 1"/>
    <property type="match status" value="1"/>
</dbReference>
<dbReference type="AlphaFoldDB" id="A0A9Q3CSI9"/>
<feature type="region of interest" description="Disordered" evidence="1">
    <location>
        <begin position="1"/>
        <end position="20"/>
    </location>
</feature>
<dbReference type="OrthoDB" id="3262920at2759"/>
<dbReference type="SUPFAM" id="SSF56672">
    <property type="entry name" value="DNA/RNA polymerases"/>
    <property type="match status" value="1"/>
</dbReference>